<dbReference type="InterPro" id="IPR004167">
    <property type="entry name" value="PSBD"/>
</dbReference>
<dbReference type="Pfam" id="PF00364">
    <property type="entry name" value="Biotin_lipoyl"/>
    <property type="match status" value="1"/>
</dbReference>
<accession>A0ABR9JFK5</accession>
<name>A0ABR9JFK5_9MICC</name>
<dbReference type="EC" id="2.3.1.-" evidence="6"/>
<dbReference type="SUPFAM" id="SSF52777">
    <property type="entry name" value="CoA-dependent acyltransferases"/>
    <property type="match status" value="1"/>
</dbReference>
<dbReference type="InterPro" id="IPR011053">
    <property type="entry name" value="Single_hybrid_motif"/>
</dbReference>
<proteinExistence type="inferred from homology"/>
<feature type="compositionally biased region" description="Acidic residues" evidence="7">
    <location>
        <begin position="121"/>
        <end position="134"/>
    </location>
</feature>
<dbReference type="Pfam" id="PF00198">
    <property type="entry name" value="2-oxoacid_dh"/>
    <property type="match status" value="1"/>
</dbReference>
<feature type="domain" description="Lipoyl-binding" evidence="8">
    <location>
        <begin position="1"/>
        <end position="76"/>
    </location>
</feature>
<dbReference type="PROSITE" id="PS51826">
    <property type="entry name" value="PSBD"/>
    <property type="match status" value="1"/>
</dbReference>
<dbReference type="PANTHER" id="PTHR43178">
    <property type="entry name" value="DIHYDROLIPOAMIDE ACETYLTRANSFERASE COMPONENT OF PYRUVATE DEHYDROGENASE COMPLEX"/>
    <property type="match status" value="1"/>
</dbReference>
<protein>
    <recommendedName>
        <fullName evidence="6">Dihydrolipoamide acetyltransferase component of pyruvate dehydrogenase complex</fullName>
        <ecNumber evidence="6">2.3.1.-</ecNumber>
    </recommendedName>
</protein>
<comment type="cofactor">
    <cofactor evidence="1 6">
        <name>(R)-lipoate</name>
        <dbReference type="ChEBI" id="CHEBI:83088"/>
    </cofactor>
</comment>
<evidence type="ECO:0000313" key="10">
    <source>
        <dbReference type="EMBL" id="MBE1524723.1"/>
    </source>
</evidence>
<dbReference type="InterPro" id="IPR023213">
    <property type="entry name" value="CAT-like_dom_sf"/>
</dbReference>
<evidence type="ECO:0000256" key="2">
    <source>
        <dbReference type="ARBA" id="ARBA00007317"/>
    </source>
</evidence>
<evidence type="ECO:0000256" key="4">
    <source>
        <dbReference type="ARBA" id="ARBA00022823"/>
    </source>
</evidence>
<sequence>MTTFNLPDLGEGLTEATLLSWLVAEGEVIVVDQPIAEVETAKSAIEVPSPYAGVVTTLHGAVGETMIVDEPLITVDAEGESNDSDGTGSASQGTAPEGAGALSYREEERAGSVPATGAVSDPEEAPADDAEDEGSGNVLIGYGTSTSSKTRRRRRRGGAAGERERGAAAAGPRGAPAPVPAAAEQKAPRVSSPLVRRLARDHSLSLTELSGSGPDGMILRADVLAAIESSSARSSAAESAVPQRETAIGADSSAGTARSAPASAAPAPSPTTSGGSSNAAAPGGLQVRERVLMSGMRKAVATTLSRSRREIPEATVWQDVDMTEVLALRARLKEQAARDGSSAPSLLALLSRFVLAGLARYPDLATRLQEREDGSQEIVHFDGVNLGFAAQTPSGLVVPVIRHAERLSARGLHAEIARLVGEAREGSISGKELTGGTFTVNNYGVFGSDGATPIINHPEVGILGIGRILDRAWAVDGELAVRKVATLTIAFDHRVCDGGTAGGFLNFVATCLEDPSSALADL</sequence>
<keyword evidence="10" id="KW-0670">Pyruvate</keyword>
<keyword evidence="11" id="KW-1185">Reference proteome</keyword>
<dbReference type="PROSITE" id="PS00189">
    <property type="entry name" value="LIPOYL"/>
    <property type="match status" value="1"/>
</dbReference>
<feature type="compositionally biased region" description="Low complexity" evidence="7">
    <location>
        <begin position="167"/>
        <end position="184"/>
    </location>
</feature>
<evidence type="ECO:0000256" key="7">
    <source>
        <dbReference type="SAM" id="MobiDB-lite"/>
    </source>
</evidence>
<dbReference type="Pfam" id="PF02817">
    <property type="entry name" value="E3_binding"/>
    <property type="match status" value="1"/>
</dbReference>
<dbReference type="InterPro" id="IPR050743">
    <property type="entry name" value="2-oxoacid_DH_E2_comp"/>
</dbReference>
<dbReference type="EMBL" id="JADBED010000001">
    <property type="protein sequence ID" value="MBE1524723.1"/>
    <property type="molecule type" value="Genomic_DNA"/>
</dbReference>
<feature type="domain" description="Peripheral subunit-binding (PSBD)" evidence="9">
    <location>
        <begin position="190"/>
        <end position="227"/>
    </location>
</feature>
<dbReference type="GO" id="GO:0004742">
    <property type="term" value="F:dihydrolipoyllysine-residue acetyltransferase activity"/>
    <property type="evidence" value="ECO:0007669"/>
    <property type="project" value="UniProtKB-EC"/>
</dbReference>
<dbReference type="InterPro" id="IPR036625">
    <property type="entry name" value="E3-bd_dom_sf"/>
</dbReference>
<evidence type="ECO:0000256" key="1">
    <source>
        <dbReference type="ARBA" id="ARBA00001938"/>
    </source>
</evidence>
<reference evidence="10 11" key="1">
    <citation type="submission" date="2020-10" db="EMBL/GenBank/DDBJ databases">
        <title>Sequencing the genomes of 1000 actinobacteria strains.</title>
        <authorList>
            <person name="Klenk H.-P."/>
        </authorList>
    </citation>
    <scope>NUCLEOTIDE SEQUENCE [LARGE SCALE GENOMIC DNA]</scope>
    <source>
        <strain evidence="10 11">DSM 15666</strain>
    </source>
</reference>
<keyword evidence="5 6" id="KW-0012">Acyltransferase</keyword>
<evidence type="ECO:0000256" key="6">
    <source>
        <dbReference type="RuleBase" id="RU003423"/>
    </source>
</evidence>
<dbReference type="PROSITE" id="PS50968">
    <property type="entry name" value="BIOTINYL_LIPOYL"/>
    <property type="match status" value="1"/>
</dbReference>
<keyword evidence="4 6" id="KW-0450">Lipoyl</keyword>
<feature type="compositionally biased region" description="Low complexity" evidence="7">
    <location>
        <begin position="252"/>
        <end position="283"/>
    </location>
</feature>
<dbReference type="InterPro" id="IPR001078">
    <property type="entry name" value="2-oxoacid_DH_actylTfrase"/>
</dbReference>
<evidence type="ECO:0000259" key="9">
    <source>
        <dbReference type="PROSITE" id="PS51826"/>
    </source>
</evidence>
<feature type="compositionally biased region" description="Polar residues" evidence="7">
    <location>
        <begin position="84"/>
        <end position="94"/>
    </location>
</feature>
<comment type="similarity">
    <text evidence="2 6">Belongs to the 2-oxoacid dehydrogenase family.</text>
</comment>
<dbReference type="Gene3D" id="4.10.320.10">
    <property type="entry name" value="E3-binding domain"/>
    <property type="match status" value="1"/>
</dbReference>
<dbReference type="InterPro" id="IPR000089">
    <property type="entry name" value="Biotin_lipoyl"/>
</dbReference>
<feature type="region of interest" description="Disordered" evidence="7">
    <location>
        <begin position="77"/>
        <end position="196"/>
    </location>
</feature>
<organism evidence="10 11">
    <name type="scientific">Nesterenkonia lutea</name>
    <dbReference type="NCBI Taxonomy" id="272919"/>
    <lineage>
        <taxon>Bacteria</taxon>
        <taxon>Bacillati</taxon>
        <taxon>Actinomycetota</taxon>
        <taxon>Actinomycetes</taxon>
        <taxon>Micrococcales</taxon>
        <taxon>Micrococcaceae</taxon>
        <taxon>Nesterenkonia</taxon>
    </lineage>
</organism>
<dbReference type="PANTHER" id="PTHR43178:SF5">
    <property type="entry name" value="LIPOAMIDE ACYLTRANSFERASE COMPONENT OF BRANCHED-CHAIN ALPHA-KETO ACID DEHYDROGENASE COMPLEX, MITOCHONDRIAL"/>
    <property type="match status" value="1"/>
</dbReference>
<dbReference type="SUPFAM" id="SSF47005">
    <property type="entry name" value="Peripheral subunit-binding domain of 2-oxo acid dehydrogenase complex"/>
    <property type="match status" value="1"/>
</dbReference>
<dbReference type="CDD" id="cd06849">
    <property type="entry name" value="lipoyl_domain"/>
    <property type="match status" value="1"/>
</dbReference>
<dbReference type="RefSeq" id="WP_192595700.1">
    <property type="nucleotide sequence ID" value="NZ_BAAALJ010000003.1"/>
</dbReference>
<dbReference type="InterPro" id="IPR003016">
    <property type="entry name" value="2-oxoA_DH_lipoyl-BS"/>
</dbReference>
<keyword evidence="3 6" id="KW-0808">Transferase</keyword>
<dbReference type="Gene3D" id="3.30.559.10">
    <property type="entry name" value="Chloramphenicol acetyltransferase-like domain"/>
    <property type="match status" value="1"/>
</dbReference>
<evidence type="ECO:0000313" key="11">
    <source>
        <dbReference type="Proteomes" id="UP000643525"/>
    </source>
</evidence>
<comment type="caution">
    <text evidence="10">The sequence shown here is derived from an EMBL/GenBank/DDBJ whole genome shotgun (WGS) entry which is preliminary data.</text>
</comment>
<evidence type="ECO:0000256" key="5">
    <source>
        <dbReference type="ARBA" id="ARBA00023315"/>
    </source>
</evidence>
<evidence type="ECO:0000256" key="3">
    <source>
        <dbReference type="ARBA" id="ARBA00022679"/>
    </source>
</evidence>
<dbReference type="SUPFAM" id="SSF51230">
    <property type="entry name" value="Single hybrid motif"/>
    <property type="match status" value="1"/>
</dbReference>
<dbReference type="Gene3D" id="2.40.50.100">
    <property type="match status" value="1"/>
</dbReference>
<feature type="region of interest" description="Disordered" evidence="7">
    <location>
        <begin position="233"/>
        <end position="283"/>
    </location>
</feature>
<dbReference type="Proteomes" id="UP000643525">
    <property type="component" value="Unassembled WGS sequence"/>
</dbReference>
<evidence type="ECO:0000259" key="8">
    <source>
        <dbReference type="PROSITE" id="PS50968"/>
    </source>
</evidence>
<gene>
    <name evidence="10" type="ORF">H4W27_001841</name>
</gene>